<dbReference type="InterPro" id="IPR013747">
    <property type="entry name" value="ACP_syn_III_C"/>
</dbReference>
<dbReference type="RefSeq" id="WP_160632557.1">
    <property type="nucleotide sequence ID" value="NZ_WWNE01000005.1"/>
</dbReference>
<dbReference type="CDD" id="cd00830">
    <property type="entry name" value="KAS_III"/>
    <property type="match status" value="1"/>
</dbReference>
<dbReference type="Gene3D" id="3.40.47.10">
    <property type="match status" value="1"/>
</dbReference>
<evidence type="ECO:0000256" key="2">
    <source>
        <dbReference type="ARBA" id="ARBA00023315"/>
    </source>
</evidence>
<name>A0A6N9NKB1_9FLAO</name>
<dbReference type="InterPro" id="IPR016039">
    <property type="entry name" value="Thiolase-like"/>
</dbReference>
<accession>A0A6N9NKB1</accession>
<organism evidence="5 6">
    <name type="scientific">Acidiluteibacter ferrifornacis</name>
    <dbReference type="NCBI Taxonomy" id="2692424"/>
    <lineage>
        <taxon>Bacteria</taxon>
        <taxon>Pseudomonadati</taxon>
        <taxon>Bacteroidota</taxon>
        <taxon>Flavobacteriia</taxon>
        <taxon>Flavobacteriales</taxon>
        <taxon>Cryomorphaceae</taxon>
        <taxon>Acidiluteibacter</taxon>
    </lineage>
</organism>
<evidence type="ECO:0000259" key="3">
    <source>
        <dbReference type="Pfam" id="PF08541"/>
    </source>
</evidence>
<dbReference type="GO" id="GO:0044550">
    <property type="term" value="P:secondary metabolite biosynthetic process"/>
    <property type="evidence" value="ECO:0007669"/>
    <property type="project" value="TreeGrafter"/>
</dbReference>
<dbReference type="SUPFAM" id="SSF53901">
    <property type="entry name" value="Thiolase-like"/>
    <property type="match status" value="1"/>
</dbReference>
<keyword evidence="1" id="KW-0808">Transferase</keyword>
<dbReference type="GO" id="GO:0004315">
    <property type="term" value="F:3-oxoacyl-[acyl-carrier-protein] synthase activity"/>
    <property type="evidence" value="ECO:0007669"/>
    <property type="project" value="InterPro"/>
</dbReference>
<dbReference type="InterPro" id="IPR013751">
    <property type="entry name" value="ACP_syn_III_N"/>
</dbReference>
<evidence type="ECO:0000256" key="1">
    <source>
        <dbReference type="ARBA" id="ARBA00022679"/>
    </source>
</evidence>
<gene>
    <name evidence="5" type="ORF">GQN54_05730</name>
</gene>
<protein>
    <submittedName>
        <fullName evidence="5">Ketoacyl-ACP synthase III</fullName>
    </submittedName>
</protein>
<keyword evidence="2" id="KW-0012">Acyltransferase</keyword>
<dbReference type="EMBL" id="WWNE01000005">
    <property type="protein sequence ID" value="NBG65607.1"/>
    <property type="molecule type" value="Genomic_DNA"/>
</dbReference>
<dbReference type="PANTHER" id="PTHR34069:SF3">
    <property type="entry name" value="ACYL-COA:ACYL-COA ALKYLTRANSFERASE"/>
    <property type="match status" value="1"/>
</dbReference>
<comment type="caution">
    <text evidence="5">The sequence shown here is derived from an EMBL/GenBank/DDBJ whole genome shotgun (WGS) entry which is preliminary data.</text>
</comment>
<dbReference type="Pfam" id="PF08541">
    <property type="entry name" value="ACP_syn_III_C"/>
    <property type="match status" value="1"/>
</dbReference>
<dbReference type="GO" id="GO:0006633">
    <property type="term" value="P:fatty acid biosynthetic process"/>
    <property type="evidence" value="ECO:0007669"/>
    <property type="project" value="InterPro"/>
</dbReference>
<feature type="domain" description="Beta-ketoacyl-[acyl-carrier-protein] synthase III C-terminal" evidence="3">
    <location>
        <begin position="255"/>
        <end position="353"/>
    </location>
</feature>
<evidence type="ECO:0000313" key="5">
    <source>
        <dbReference type="EMBL" id="NBG65607.1"/>
    </source>
</evidence>
<sequence length="353" mass="39108">MQNKITGTGSYIPTIIQKNEDFLSHDFFDEQQLKIPNSNEIIIKKFQAITGIEERRYVSSDLQSSDIGTIAAERAIKNSGINPEELDYIIVGQNFGDVSQGNTQIDMLPSIASRIKYNLKIKNPNCVAYDVIFGCPGWLQGVIQADAFIKAGMASKCLIVGTETLSRVVDPFDRDSMIYSDGAGACILEKNENSNSGILSSANQSFTLDEAYYLFYGSSYNPSENQETKYIKMHGRKIYEFALNNVPLAMKTAVDRSGVAIDAISKILIHQANEKMDEAIIKRFYLLYDKQMPENIMPMSIHKLGNSSVATVPTLLDLILKNQLKGHQIAEGDVLLIASVGAGMNVNAVVYRY</sequence>
<dbReference type="GO" id="GO:0003988">
    <property type="term" value="F:acetyl-CoA C-acyltransferase activity"/>
    <property type="evidence" value="ECO:0007669"/>
    <property type="project" value="UniProtKB-ARBA"/>
</dbReference>
<dbReference type="PANTHER" id="PTHR34069">
    <property type="entry name" value="3-OXOACYL-[ACYL-CARRIER-PROTEIN] SYNTHASE 3"/>
    <property type="match status" value="1"/>
</dbReference>
<dbReference type="AlphaFoldDB" id="A0A6N9NKB1"/>
<feature type="domain" description="Beta-ketoacyl-[acyl-carrier-protein] synthase III N-terminal" evidence="4">
    <location>
        <begin position="129"/>
        <end position="202"/>
    </location>
</feature>
<proteinExistence type="predicted"/>
<reference evidence="5 6" key="1">
    <citation type="submission" date="2019-12" db="EMBL/GenBank/DDBJ databases">
        <authorList>
            <person name="Zhao J."/>
        </authorList>
    </citation>
    <scope>NUCLEOTIDE SEQUENCE [LARGE SCALE GENOMIC DNA]</scope>
    <source>
        <strain evidence="5 6">S-15</strain>
    </source>
</reference>
<evidence type="ECO:0000313" key="6">
    <source>
        <dbReference type="Proteomes" id="UP000470771"/>
    </source>
</evidence>
<keyword evidence="6" id="KW-1185">Reference proteome</keyword>
<dbReference type="Pfam" id="PF08545">
    <property type="entry name" value="ACP_syn_III"/>
    <property type="match status" value="1"/>
</dbReference>
<dbReference type="Proteomes" id="UP000470771">
    <property type="component" value="Unassembled WGS sequence"/>
</dbReference>
<evidence type="ECO:0000259" key="4">
    <source>
        <dbReference type="Pfam" id="PF08545"/>
    </source>
</evidence>